<dbReference type="PANTHER" id="PTHR23044">
    <property type="entry name" value="3'-5' EXONUCLEASE ERI1-RELATED"/>
    <property type="match status" value="1"/>
</dbReference>
<gene>
    <name evidence="5" type="primary">167</name>
    <name evidence="5" type="ORF">G_167</name>
</gene>
<feature type="domain" description="Exonuclease" evidence="4">
    <location>
        <begin position="3"/>
        <end position="170"/>
    </location>
</feature>
<dbReference type="Proteomes" id="UP000009273">
    <property type="component" value="Segment"/>
</dbReference>
<dbReference type="RefSeq" id="YP_009015470.1">
    <property type="nucleotide sequence ID" value="NC_023719.1"/>
</dbReference>
<dbReference type="CDD" id="cd06133">
    <property type="entry name" value="ERI-1_3'hExo_like"/>
    <property type="match status" value="1"/>
</dbReference>
<accession>G3MBN3</accession>
<dbReference type="InterPro" id="IPR047201">
    <property type="entry name" value="ERI-1_3'hExo-like"/>
</dbReference>
<dbReference type="SMART" id="SM00479">
    <property type="entry name" value="EXOIII"/>
    <property type="match status" value="1"/>
</dbReference>
<dbReference type="EMBL" id="JN638751">
    <property type="protein sequence ID" value="AEO93427.1"/>
    <property type="molecule type" value="Genomic_DNA"/>
</dbReference>
<dbReference type="Pfam" id="PF00929">
    <property type="entry name" value="RNase_T"/>
    <property type="match status" value="1"/>
</dbReference>
<dbReference type="GO" id="GO:0003676">
    <property type="term" value="F:nucleic acid binding"/>
    <property type="evidence" value="ECO:0007669"/>
    <property type="project" value="InterPro"/>
</dbReference>
<dbReference type="InterPro" id="IPR036397">
    <property type="entry name" value="RNaseH_sf"/>
</dbReference>
<proteinExistence type="predicted"/>
<evidence type="ECO:0000259" key="4">
    <source>
        <dbReference type="SMART" id="SM00479"/>
    </source>
</evidence>
<organism evidence="5 6">
    <name type="scientific">Bacillus phage G</name>
    <dbReference type="NCBI Taxonomy" id="2884420"/>
    <lineage>
        <taxon>Viruses</taxon>
        <taxon>Duplodnaviria</taxon>
        <taxon>Heunggongvirae</taxon>
        <taxon>Uroviricota</taxon>
        <taxon>Caudoviricetes</taxon>
        <taxon>Donellivirus</taxon>
        <taxon>Donellivirus gee</taxon>
    </lineage>
</organism>
<dbReference type="GeneID" id="18563383"/>
<evidence type="ECO:0000256" key="3">
    <source>
        <dbReference type="ARBA" id="ARBA00022839"/>
    </source>
</evidence>
<evidence type="ECO:0000256" key="1">
    <source>
        <dbReference type="ARBA" id="ARBA00022722"/>
    </source>
</evidence>
<dbReference type="InterPro" id="IPR012337">
    <property type="entry name" value="RNaseH-like_sf"/>
</dbReference>
<dbReference type="KEGG" id="vg:18563383"/>
<evidence type="ECO:0000313" key="5">
    <source>
        <dbReference type="EMBL" id="AEO93427.1"/>
    </source>
</evidence>
<dbReference type="GO" id="GO:0000175">
    <property type="term" value="F:3'-5'-RNA exonuclease activity"/>
    <property type="evidence" value="ECO:0007669"/>
    <property type="project" value="InterPro"/>
</dbReference>
<dbReference type="InterPro" id="IPR051274">
    <property type="entry name" value="3-5_Exoribonuclease"/>
</dbReference>
<reference evidence="5 6" key="1">
    <citation type="submission" date="2011-09" db="EMBL/GenBank/DDBJ databases">
        <authorList>
            <person name="Pope W.H."/>
            <person name="Pedulla M.L."/>
            <person name="Ford M.E."/>
            <person name="Peebles C.L."/>
            <person name="Hatfull G.H."/>
            <person name="Hendrix R.W."/>
        </authorList>
    </citation>
    <scope>NUCLEOTIDE SEQUENCE [LARGE SCALE GENOMIC DNA]</scope>
    <source>
        <strain evidence="5">G</strain>
    </source>
</reference>
<sequence length="377" mass="44418">MVNYVVLDLEANNDEIIEIGAIKLDKNLKTIGKFRTFVKPLNQIRLSSFIRDLTKIKQVDIDNAKTFDKVYDKFLNWVGNDSIIITWSNTDKYFLNKEFNRYKITNKDIFKRFLNIQRRVSQILLSNDEVGLKRVLKKLKIEPRGQFHRALDDAINTSRVMVKLFNLLGQFNITKNGYAVLNTEGPTKIDKQRYKNQMNKLTMGELEERISVLNSVMDSEFEKEKIEKKYLFSITSEKYKIIKSIWMEKKKLEILTSQDMDIAQIILFTNNVNRLFTHKNEFILKNNLDEKELLFDKESQKEIKRLKTVAKRYNKIDYLEITKEAVIKNYKAIVSLIHRILMTPSFNVNYKEDLSEILKSTERKLSKLITSRGKVAS</sequence>
<protein>
    <submittedName>
        <fullName evidence="5">Gp167</fullName>
    </submittedName>
</protein>
<keyword evidence="1" id="KW-0540">Nuclease</keyword>
<keyword evidence="2" id="KW-0378">Hydrolase</keyword>
<keyword evidence="6" id="KW-1185">Reference proteome</keyword>
<name>G3MBN3_9CAUD</name>
<dbReference type="InterPro" id="IPR013520">
    <property type="entry name" value="Ribonucl_H"/>
</dbReference>
<dbReference type="Gene3D" id="3.30.420.10">
    <property type="entry name" value="Ribonuclease H-like superfamily/Ribonuclease H"/>
    <property type="match status" value="1"/>
</dbReference>
<dbReference type="SUPFAM" id="SSF53098">
    <property type="entry name" value="Ribonuclease H-like"/>
    <property type="match status" value="1"/>
</dbReference>
<evidence type="ECO:0000313" key="6">
    <source>
        <dbReference type="Proteomes" id="UP000009273"/>
    </source>
</evidence>
<keyword evidence="3" id="KW-0269">Exonuclease</keyword>
<dbReference type="PANTHER" id="PTHR23044:SF61">
    <property type="entry name" value="3'-5' EXORIBONUCLEASE 1-RELATED"/>
    <property type="match status" value="1"/>
</dbReference>
<evidence type="ECO:0000256" key="2">
    <source>
        <dbReference type="ARBA" id="ARBA00022801"/>
    </source>
</evidence>